<keyword evidence="1" id="KW-1133">Transmembrane helix</keyword>
<evidence type="ECO:0000313" key="2">
    <source>
        <dbReference type="EMBL" id="KAK7457194.1"/>
    </source>
</evidence>
<keyword evidence="3" id="KW-1185">Reference proteome</keyword>
<name>A0ABR1JEG9_9AGAR</name>
<organism evidence="2 3">
    <name type="scientific">Marasmiellus scandens</name>
    <dbReference type="NCBI Taxonomy" id="2682957"/>
    <lineage>
        <taxon>Eukaryota</taxon>
        <taxon>Fungi</taxon>
        <taxon>Dikarya</taxon>
        <taxon>Basidiomycota</taxon>
        <taxon>Agaricomycotina</taxon>
        <taxon>Agaricomycetes</taxon>
        <taxon>Agaricomycetidae</taxon>
        <taxon>Agaricales</taxon>
        <taxon>Marasmiineae</taxon>
        <taxon>Omphalotaceae</taxon>
        <taxon>Marasmiellus</taxon>
    </lineage>
</organism>
<keyword evidence="1" id="KW-0812">Transmembrane</keyword>
<dbReference type="Proteomes" id="UP001498398">
    <property type="component" value="Unassembled WGS sequence"/>
</dbReference>
<sequence>MPTPKEDVDLLKPVLLNIRKSIDSVATNVNRDLGKATTHTNVRHTPSIPSSCAYVGIALQALLAQIGVAVPSAESSLLSLQSIISSIISSPEIQALRSVIETGSREVHRFIIELSHELVLAGEFPDLTTTPNHQRRVDDIRILMDSVEAALLMVTSKRNIPEDKVKGAFGGVRRGIETVWILVGGLIEQYPVLFEVLLFCITLFLPILGLFGIDPLDSDAKGRLFPRISWTFVLNPTRKNSFGFVWCNCIPATFVYNPSTTDPEKYFQVAPYHR</sequence>
<evidence type="ECO:0000256" key="1">
    <source>
        <dbReference type="SAM" id="Phobius"/>
    </source>
</evidence>
<proteinExistence type="predicted"/>
<protein>
    <submittedName>
        <fullName evidence="2">Uncharacterized protein</fullName>
    </submittedName>
</protein>
<reference evidence="2 3" key="1">
    <citation type="submission" date="2024-01" db="EMBL/GenBank/DDBJ databases">
        <title>A draft genome for the cacao thread blight pathogen Marasmiellus scandens.</title>
        <authorList>
            <person name="Baruah I.K."/>
            <person name="Leung J."/>
            <person name="Bukari Y."/>
            <person name="Amoako-Attah I."/>
            <person name="Meinhardt L.W."/>
            <person name="Bailey B.A."/>
            <person name="Cohen S.P."/>
        </authorList>
    </citation>
    <scope>NUCLEOTIDE SEQUENCE [LARGE SCALE GENOMIC DNA]</scope>
    <source>
        <strain evidence="2 3">GH-19</strain>
    </source>
</reference>
<comment type="caution">
    <text evidence="2">The sequence shown here is derived from an EMBL/GenBank/DDBJ whole genome shotgun (WGS) entry which is preliminary data.</text>
</comment>
<dbReference type="EMBL" id="JBANRG010000020">
    <property type="protein sequence ID" value="KAK7457194.1"/>
    <property type="molecule type" value="Genomic_DNA"/>
</dbReference>
<gene>
    <name evidence="2" type="ORF">VKT23_010492</name>
</gene>
<keyword evidence="1" id="KW-0472">Membrane</keyword>
<feature type="transmembrane region" description="Helical" evidence="1">
    <location>
        <begin position="192"/>
        <end position="213"/>
    </location>
</feature>
<accession>A0ABR1JEG9</accession>
<evidence type="ECO:0000313" key="3">
    <source>
        <dbReference type="Proteomes" id="UP001498398"/>
    </source>
</evidence>